<dbReference type="InterPro" id="IPR011011">
    <property type="entry name" value="Znf_FYVE_PHD"/>
</dbReference>
<dbReference type="InterPro" id="IPR019787">
    <property type="entry name" value="Znf_PHD-finger"/>
</dbReference>
<dbReference type="Proteomes" id="UP000695022">
    <property type="component" value="Unplaced"/>
</dbReference>
<dbReference type="PROSITE" id="PS50016">
    <property type="entry name" value="ZF_PHD_2"/>
    <property type="match status" value="2"/>
</dbReference>
<dbReference type="RefSeq" id="XP_014668097.1">
    <property type="nucleotide sequence ID" value="XM_014812611.1"/>
</dbReference>
<keyword evidence="8" id="KW-1185">Reference proteome</keyword>
<accession>A0ABM1E7C6</accession>
<keyword evidence="2 6" id="KW-0863">Zinc-finger</keyword>
<keyword evidence="3" id="KW-0862">Zinc</keyword>
<dbReference type="SUPFAM" id="SSF57903">
    <property type="entry name" value="FYVE/PHD zinc finger"/>
    <property type="match status" value="2"/>
</dbReference>
<proteinExistence type="predicted"/>
<organism evidence="8 9">
    <name type="scientific">Priapulus caudatus</name>
    <name type="common">Priapulid worm</name>
    <dbReference type="NCBI Taxonomy" id="37621"/>
    <lineage>
        <taxon>Eukaryota</taxon>
        <taxon>Metazoa</taxon>
        <taxon>Ecdysozoa</taxon>
        <taxon>Scalidophora</taxon>
        <taxon>Priapulida</taxon>
        <taxon>Priapulimorpha</taxon>
        <taxon>Priapulimorphida</taxon>
        <taxon>Priapulidae</taxon>
        <taxon>Priapulus</taxon>
    </lineage>
</organism>
<dbReference type="Gene3D" id="3.30.40.10">
    <property type="entry name" value="Zinc/RING finger domain, C3HC4 (zinc finger)"/>
    <property type="match status" value="2"/>
</dbReference>
<dbReference type="PANTHER" id="PTHR45838:SF4">
    <property type="entry name" value="HISTONE-LYSINE N-METHYLTRANSFERASE TRITHORAX"/>
    <property type="match status" value="1"/>
</dbReference>
<dbReference type="InterPro" id="IPR001965">
    <property type="entry name" value="Znf_PHD"/>
</dbReference>
<dbReference type="SMART" id="SM00249">
    <property type="entry name" value="PHD"/>
    <property type="match status" value="2"/>
</dbReference>
<dbReference type="GeneID" id="106809517"/>
<gene>
    <name evidence="9" type="primary">LOC106809517</name>
</gene>
<keyword evidence="5" id="KW-0804">Transcription</keyword>
<evidence type="ECO:0000256" key="5">
    <source>
        <dbReference type="ARBA" id="ARBA00023163"/>
    </source>
</evidence>
<keyword evidence="1" id="KW-0479">Metal-binding</keyword>
<protein>
    <submittedName>
        <fullName evidence="9">Histone-lysine N-methyltransferase 2A-like</fullName>
    </submittedName>
</protein>
<dbReference type="InterPro" id="IPR013083">
    <property type="entry name" value="Znf_RING/FYVE/PHD"/>
</dbReference>
<evidence type="ECO:0000313" key="9">
    <source>
        <dbReference type="RefSeq" id="XP_014668097.1"/>
    </source>
</evidence>
<feature type="domain" description="PHD-type" evidence="7">
    <location>
        <begin position="386"/>
        <end position="447"/>
    </location>
</feature>
<dbReference type="CDD" id="cd15508">
    <property type="entry name" value="PHD3_KMT2A_like"/>
    <property type="match status" value="1"/>
</dbReference>
<feature type="domain" description="PHD-type" evidence="7">
    <location>
        <begin position="72"/>
        <end position="123"/>
    </location>
</feature>
<evidence type="ECO:0000259" key="7">
    <source>
        <dbReference type="PROSITE" id="PS50016"/>
    </source>
</evidence>
<dbReference type="Pfam" id="PF00628">
    <property type="entry name" value="PHD"/>
    <property type="match status" value="1"/>
</dbReference>
<evidence type="ECO:0000313" key="8">
    <source>
        <dbReference type="Proteomes" id="UP000695022"/>
    </source>
</evidence>
<evidence type="ECO:0000256" key="4">
    <source>
        <dbReference type="ARBA" id="ARBA00023015"/>
    </source>
</evidence>
<evidence type="ECO:0000256" key="2">
    <source>
        <dbReference type="ARBA" id="ARBA00022771"/>
    </source>
</evidence>
<name>A0ABM1E7C6_PRICU</name>
<reference evidence="9" key="1">
    <citation type="submission" date="2025-08" db="UniProtKB">
        <authorList>
            <consortium name="RefSeq"/>
        </authorList>
    </citation>
    <scope>IDENTIFICATION</scope>
</reference>
<evidence type="ECO:0000256" key="6">
    <source>
        <dbReference type="PROSITE-ProRule" id="PRU00146"/>
    </source>
</evidence>
<keyword evidence="4" id="KW-0805">Transcription regulation</keyword>
<sequence length="484" mass="53252">MLALRKLKAQQLTRVEGKPLHAYKPAELAGDWEEEDLEAPRLLKVDFVDDYDEDAIWANGASVISVGAQQLSEVCYLCGCDGEEEFVYCTVCSEPFHDFCIDEDERPTAATWQTWICPKCLYCEVCGQQENNAVELADLTPLEPTVSFSGVGHKDRGVAAPHLTALYPADPPSYASAGAGHAGSCPPGRATSRDDHQSALTPVTVEPVAGALLPVAVHLFMEEAAAATTSRNTEAGGRVATVTAEAGSGFTELRGAKIGKAEIVIEDEDLQWAHQLLQCHKCKNMYHAACLGKHYPRKPSKHQNIWAQQLTRVEGKPLHAYKPAELAGDWEEEDLEAPRLLKVDFVDDYDEDAIWANGASVISVGAQQLSEVCYLCGCDGEEELPSNYCPVCKQCYEDDDYDCEMVECSVCLRWLHATCEDMTSEMYHCLSHLPEDVLYNCNACTLQRPAAWQTALDAYLQNGLVSVITHLMNMKSAQHLLQVS</sequence>
<evidence type="ECO:0000256" key="1">
    <source>
        <dbReference type="ARBA" id="ARBA00022723"/>
    </source>
</evidence>
<evidence type="ECO:0000256" key="3">
    <source>
        <dbReference type="ARBA" id="ARBA00022833"/>
    </source>
</evidence>
<dbReference type="PANTHER" id="PTHR45838">
    <property type="entry name" value="HISTONE-LYSINE-N-METHYLTRANSFERASE 2 KMT2 FAMILY MEMBER"/>
    <property type="match status" value="1"/>
</dbReference>
<dbReference type="CDD" id="cd15506">
    <property type="entry name" value="PHD1_KMT2A_like"/>
    <property type="match status" value="1"/>
</dbReference>